<dbReference type="PANTHER" id="PTHR43479">
    <property type="entry name" value="ACREF/ENVCD OPERON REPRESSOR-RELATED"/>
    <property type="match status" value="1"/>
</dbReference>
<accession>A0ABP3JG39</accession>
<dbReference type="Gene3D" id="1.10.10.60">
    <property type="entry name" value="Homeodomain-like"/>
    <property type="match status" value="1"/>
</dbReference>
<sequence length="291" mass="34228">MNNKETIILENAIKLFSHKGFSSTSIKEIADESGIAKGSMYVHFKSKDELLIAALDYYFDQVIQQVESMNGDFKDPRDTFTQQLTTFFESVMEHREFMTLPYEQGGYLSESIREVIREKHAEVHQFYASSLKQIYGEQISPYIYDLSIMLDGVIRSYLQVAIVSETLYDIKRLMYFVMNRMDDLVRGIQSKCEDPFLNDFQIRQLLKKAQHKGVSFREEIETRLLKLEQLIQGGSKESDYQVSIDVIFEELDRKQPRKPVIKGMLSNLREIPHSHRYVHEIEMILYDLYRK</sequence>
<dbReference type="InterPro" id="IPR023772">
    <property type="entry name" value="DNA-bd_HTH_TetR-type_CS"/>
</dbReference>
<evidence type="ECO:0000256" key="2">
    <source>
        <dbReference type="ARBA" id="ARBA00023125"/>
    </source>
</evidence>
<keyword evidence="2 3" id="KW-0238">DNA-binding</keyword>
<gene>
    <name evidence="5" type="ORF">GCM10008935_02190</name>
</gene>
<feature type="domain" description="HTH tetR-type" evidence="4">
    <location>
        <begin position="2"/>
        <end position="62"/>
    </location>
</feature>
<dbReference type="PRINTS" id="PR00455">
    <property type="entry name" value="HTHTETR"/>
</dbReference>
<name>A0ABP3JG39_9BACI</name>
<dbReference type="PANTHER" id="PTHR43479:SF22">
    <property type="entry name" value="TRANSCRIPTIONAL REGULATOR, TETR FAMILY"/>
    <property type="match status" value="1"/>
</dbReference>
<dbReference type="EMBL" id="BAAACZ010000003">
    <property type="protein sequence ID" value="GAA0451236.1"/>
    <property type="molecule type" value="Genomic_DNA"/>
</dbReference>
<evidence type="ECO:0000313" key="5">
    <source>
        <dbReference type="EMBL" id="GAA0451236.1"/>
    </source>
</evidence>
<dbReference type="PROSITE" id="PS50977">
    <property type="entry name" value="HTH_TETR_2"/>
    <property type="match status" value="1"/>
</dbReference>
<keyword evidence="1" id="KW-0678">Repressor</keyword>
<protein>
    <submittedName>
        <fullName evidence="5">TetR/AcrR family transcriptional regulator</fullName>
    </submittedName>
</protein>
<comment type="caution">
    <text evidence="5">The sequence shown here is derived from an EMBL/GenBank/DDBJ whole genome shotgun (WGS) entry which is preliminary data.</text>
</comment>
<dbReference type="Proteomes" id="UP001500740">
    <property type="component" value="Unassembled WGS sequence"/>
</dbReference>
<organism evidence="5 6">
    <name type="scientific">Alkalibacillus silvisoli</name>
    <dbReference type="NCBI Taxonomy" id="392823"/>
    <lineage>
        <taxon>Bacteria</taxon>
        <taxon>Bacillati</taxon>
        <taxon>Bacillota</taxon>
        <taxon>Bacilli</taxon>
        <taxon>Bacillales</taxon>
        <taxon>Bacillaceae</taxon>
        <taxon>Alkalibacillus</taxon>
    </lineage>
</organism>
<evidence type="ECO:0000256" key="3">
    <source>
        <dbReference type="PROSITE-ProRule" id="PRU00335"/>
    </source>
</evidence>
<dbReference type="InterPro" id="IPR001647">
    <property type="entry name" value="HTH_TetR"/>
</dbReference>
<reference evidence="6" key="1">
    <citation type="journal article" date="2019" name="Int. J. Syst. Evol. Microbiol.">
        <title>The Global Catalogue of Microorganisms (GCM) 10K type strain sequencing project: providing services to taxonomists for standard genome sequencing and annotation.</title>
        <authorList>
            <consortium name="The Broad Institute Genomics Platform"/>
            <consortium name="The Broad Institute Genome Sequencing Center for Infectious Disease"/>
            <person name="Wu L."/>
            <person name="Ma J."/>
        </authorList>
    </citation>
    <scope>NUCLEOTIDE SEQUENCE [LARGE SCALE GENOMIC DNA]</scope>
    <source>
        <strain evidence="6">JCM 14193</strain>
    </source>
</reference>
<keyword evidence="6" id="KW-1185">Reference proteome</keyword>
<dbReference type="InterPro" id="IPR009057">
    <property type="entry name" value="Homeodomain-like_sf"/>
</dbReference>
<dbReference type="InterPro" id="IPR050624">
    <property type="entry name" value="HTH-type_Tx_Regulator"/>
</dbReference>
<dbReference type="RefSeq" id="WP_343781215.1">
    <property type="nucleotide sequence ID" value="NZ_BAAACZ010000003.1"/>
</dbReference>
<proteinExistence type="predicted"/>
<evidence type="ECO:0000259" key="4">
    <source>
        <dbReference type="PROSITE" id="PS50977"/>
    </source>
</evidence>
<evidence type="ECO:0000313" key="6">
    <source>
        <dbReference type="Proteomes" id="UP001500740"/>
    </source>
</evidence>
<dbReference type="SUPFAM" id="SSF46689">
    <property type="entry name" value="Homeodomain-like"/>
    <property type="match status" value="1"/>
</dbReference>
<dbReference type="Gene3D" id="1.10.357.10">
    <property type="entry name" value="Tetracycline Repressor, domain 2"/>
    <property type="match status" value="1"/>
</dbReference>
<evidence type="ECO:0000256" key="1">
    <source>
        <dbReference type="ARBA" id="ARBA00022491"/>
    </source>
</evidence>
<dbReference type="PROSITE" id="PS01081">
    <property type="entry name" value="HTH_TETR_1"/>
    <property type="match status" value="1"/>
</dbReference>
<feature type="DNA-binding region" description="H-T-H motif" evidence="3">
    <location>
        <begin position="25"/>
        <end position="44"/>
    </location>
</feature>
<dbReference type="Pfam" id="PF00440">
    <property type="entry name" value="TetR_N"/>
    <property type="match status" value="1"/>
</dbReference>